<evidence type="ECO:0000256" key="2">
    <source>
        <dbReference type="ARBA" id="ARBA00022801"/>
    </source>
</evidence>
<dbReference type="Pfam" id="PF04509">
    <property type="entry name" value="CheC"/>
    <property type="match status" value="2"/>
</dbReference>
<dbReference type="GO" id="GO:0016787">
    <property type="term" value="F:hydrolase activity"/>
    <property type="evidence" value="ECO:0007669"/>
    <property type="project" value="UniProtKB-KW"/>
</dbReference>
<dbReference type="InterPro" id="IPR050992">
    <property type="entry name" value="CheZ_family_phosphatases"/>
</dbReference>
<dbReference type="InterPro" id="IPR007597">
    <property type="entry name" value="CheC"/>
</dbReference>
<dbReference type="PANTHER" id="PTHR43693:SF1">
    <property type="entry name" value="PROTEIN PHOSPHATASE CHEZ"/>
    <property type="match status" value="1"/>
</dbReference>
<dbReference type="InterPro" id="IPR028976">
    <property type="entry name" value="CheC-like_sf"/>
</dbReference>
<dbReference type="GO" id="GO:0006935">
    <property type="term" value="P:chemotaxis"/>
    <property type="evidence" value="ECO:0007669"/>
    <property type="project" value="UniProtKB-KW"/>
</dbReference>
<dbReference type="CDD" id="cd17909">
    <property type="entry name" value="CheC_ClassI"/>
    <property type="match status" value="1"/>
</dbReference>
<reference evidence="4 5" key="1">
    <citation type="submission" date="2016-12" db="EMBL/GenBank/DDBJ databases">
        <title>Candidatus Reconcilibacillus cellulovorans genome.</title>
        <authorList>
            <person name="Kolinko S."/>
            <person name="Wu Y.-W."/>
            <person name="Tachea F."/>
            <person name="Denzel E."/>
            <person name="Hiras J."/>
            <person name="Baecker N."/>
            <person name="Chan L.J."/>
            <person name="Eichorst S.A."/>
            <person name="Frey D."/>
            <person name="Adams P.D."/>
            <person name="Pray T."/>
            <person name="Tanjore D."/>
            <person name="Petzold C.J."/>
            <person name="Gladden J.M."/>
            <person name="Simmons B.A."/>
            <person name="Singer S.W."/>
        </authorList>
    </citation>
    <scope>NUCLEOTIDE SEQUENCE [LARGE SCALE GENOMIC DNA]</scope>
    <source>
        <strain evidence="4">JTherm</strain>
    </source>
</reference>
<feature type="domain" description="CheC-like protein" evidence="3">
    <location>
        <begin position="10"/>
        <end position="46"/>
    </location>
</feature>
<dbReference type="PANTHER" id="PTHR43693">
    <property type="entry name" value="PROTEIN PHOSPHATASE CHEZ"/>
    <property type="match status" value="1"/>
</dbReference>
<dbReference type="Proteomes" id="UP000243688">
    <property type="component" value="Unassembled WGS sequence"/>
</dbReference>
<evidence type="ECO:0000259" key="3">
    <source>
        <dbReference type="Pfam" id="PF04509"/>
    </source>
</evidence>
<evidence type="ECO:0000256" key="1">
    <source>
        <dbReference type="ARBA" id="ARBA00022500"/>
    </source>
</evidence>
<organism evidence="4 5">
    <name type="scientific">Candidatus Reconcilbacillus cellulovorans</name>
    <dbReference type="NCBI Taxonomy" id="1906605"/>
    <lineage>
        <taxon>Bacteria</taxon>
        <taxon>Bacillati</taxon>
        <taxon>Bacillota</taxon>
        <taxon>Bacilli</taxon>
        <taxon>Bacillales</taxon>
        <taxon>Paenibacillaceae</taxon>
        <taxon>Candidatus Reconcilbacillus</taxon>
    </lineage>
</organism>
<gene>
    <name evidence="4" type="ORF">BLM47_03440</name>
</gene>
<dbReference type="EMBL" id="MOXJ01000004">
    <property type="protein sequence ID" value="PDO11256.1"/>
    <property type="molecule type" value="Genomic_DNA"/>
</dbReference>
<dbReference type="AlphaFoldDB" id="A0A2A6E360"/>
<protein>
    <submittedName>
        <fullName evidence="4">CheY-P-specific phosphatase CheC</fullName>
    </submittedName>
</protein>
<dbReference type="SUPFAM" id="SSF103039">
    <property type="entry name" value="CheC-like"/>
    <property type="match status" value="1"/>
</dbReference>
<evidence type="ECO:0000313" key="5">
    <source>
        <dbReference type="Proteomes" id="UP000243688"/>
    </source>
</evidence>
<comment type="caution">
    <text evidence="4">The sequence shown here is derived from an EMBL/GenBank/DDBJ whole genome shotgun (WGS) entry which is preliminary data.</text>
</comment>
<name>A0A2A6E360_9BACL</name>
<feature type="domain" description="CheC-like protein" evidence="3">
    <location>
        <begin position="110"/>
        <end position="143"/>
    </location>
</feature>
<keyword evidence="1" id="KW-0145">Chemotaxis</keyword>
<dbReference type="Gene3D" id="3.40.1550.10">
    <property type="entry name" value="CheC-like"/>
    <property type="match status" value="1"/>
</dbReference>
<sequence>MGGEWQFGEFHLDVLREVGNIGSGHAATALSQLLGKPINMLVPNVSVLPFEQVADFVGGAETVVVAVFLRVEGDVSGNLFFILDDKSARRMLGQLAGLSPSPERELSELEQSALMEIGNILAGSYLSSLADLTRLNMHPSVPGLAVDMAGAVLSYGLLQFGVMGDKALMIETQFLEDRVDLGGFCVFIPDPDCFERLFRALGVPTE</sequence>
<keyword evidence="2" id="KW-0378">Hydrolase</keyword>
<evidence type="ECO:0000313" key="4">
    <source>
        <dbReference type="EMBL" id="PDO11256.1"/>
    </source>
</evidence>
<proteinExistence type="predicted"/>
<accession>A0A2A6E360</accession>